<dbReference type="InterPro" id="IPR032675">
    <property type="entry name" value="LRR_dom_sf"/>
</dbReference>
<dbReference type="EMBL" id="BDSP01000011">
    <property type="protein sequence ID" value="GAX09745.1"/>
    <property type="molecule type" value="Genomic_DNA"/>
</dbReference>
<dbReference type="SUPFAM" id="SSF52047">
    <property type="entry name" value="RNI-like"/>
    <property type="match status" value="1"/>
</dbReference>
<gene>
    <name evidence="1" type="ORF">FisN_19Lh214</name>
</gene>
<protein>
    <submittedName>
        <fullName evidence="1">Uncharacterized protein</fullName>
    </submittedName>
</protein>
<accession>A0A1Z5J6W8</accession>
<reference evidence="1 2" key="1">
    <citation type="journal article" date="2015" name="Plant Cell">
        <title>Oil accumulation by the oleaginous diatom Fistulifera solaris as revealed by the genome and transcriptome.</title>
        <authorList>
            <person name="Tanaka T."/>
            <person name="Maeda Y."/>
            <person name="Veluchamy A."/>
            <person name="Tanaka M."/>
            <person name="Abida H."/>
            <person name="Marechal E."/>
            <person name="Bowler C."/>
            <person name="Muto M."/>
            <person name="Sunaga Y."/>
            <person name="Tanaka M."/>
            <person name="Yoshino T."/>
            <person name="Taniguchi T."/>
            <person name="Fukuda Y."/>
            <person name="Nemoto M."/>
            <person name="Matsumoto M."/>
            <person name="Wong P.S."/>
            <person name="Aburatani S."/>
            <person name="Fujibuchi W."/>
        </authorList>
    </citation>
    <scope>NUCLEOTIDE SEQUENCE [LARGE SCALE GENOMIC DNA]</scope>
    <source>
        <strain evidence="1 2">JPCC DA0580</strain>
    </source>
</reference>
<keyword evidence="2" id="KW-1185">Reference proteome</keyword>
<name>A0A1Z5J6W8_FISSO</name>
<evidence type="ECO:0000313" key="2">
    <source>
        <dbReference type="Proteomes" id="UP000198406"/>
    </source>
</evidence>
<sequence length="471" mass="52122">MMQLEGNHLSLVYKRTDSAEEGDFLQTPLCRDHVTSLSIEIRKNDHEEPEASKVTWNTALPCVYTAFPALTSLSLTCFFDHTGKHALTISELADMFQHCPNLTKLHLHGVGLSMEPDHGSRKETRPFEKLKKAAEHHCTIVAIDLDEIYFVQQNRADSWLFYSQLVQAVSASPNLSSLSISSTTAYFSRPILTLSALLSMLSHDRLQRLSAHHFNLWGAGSALYCAEAIRRNTSLKDLALTACVFAAAEHHRMGDDEKDTSSLLSGLDSNRSIERLDLTASMLPLEVSGLSAAFLKNESLKFLILAKTRMAFDPILHGARLCRMLKSISGHPCIRELNLVDTVDTQFLIHNGDENVCDSSMEGLRVFFHAVRDLVSENLSVAKVSFDPVVVEYLLESKACTTCAAAICQIGISTGLNRAQYWDLAPETSSLQQWVDALARISDGNDESSEDVLTSTIYQIVSSNPLVCSVK</sequence>
<dbReference type="Gene3D" id="3.80.10.10">
    <property type="entry name" value="Ribonuclease Inhibitor"/>
    <property type="match status" value="1"/>
</dbReference>
<proteinExistence type="predicted"/>
<organism evidence="1 2">
    <name type="scientific">Fistulifera solaris</name>
    <name type="common">Oleaginous diatom</name>
    <dbReference type="NCBI Taxonomy" id="1519565"/>
    <lineage>
        <taxon>Eukaryota</taxon>
        <taxon>Sar</taxon>
        <taxon>Stramenopiles</taxon>
        <taxon>Ochrophyta</taxon>
        <taxon>Bacillariophyta</taxon>
        <taxon>Bacillariophyceae</taxon>
        <taxon>Bacillariophycidae</taxon>
        <taxon>Naviculales</taxon>
        <taxon>Naviculaceae</taxon>
        <taxon>Fistulifera</taxon>
    </lineage>
</organism>
<dbReference type="InParanoid" id="A0A1Z5J6W8"/>
<dbReference type="AlphaFoldDB" id="A0A1Z5J6W8"/>
<dbReference type="Proteomes" id="UP000198406">
    <property type="component" value="Unassembled WGS sequence"/>
</dbReference>
<comment type="caution">
    <text evidence="1">The sequence shown here is derived from an EMBL/GenBank/DDBJ whole genome shotgun (WGS) entry which is preliminary data.</text>
</comment>
<evidence type="ECO:0000313" key="1">
    <source>
        <dbReference type="EMBL" id="GAX09745.1"/>
    </source>
</evidence>